<dbReference type="Pfam" id="PF20929">
    <property type="entry name" value="PDCD10_N"/>
    <property type="match status" value="1"/>
</dbReference>
<protein>
    <recommendedName>
        <fullName evidence="11">Programmed cell death protein 10 dimerisation domain-containing protein</fullName>
    </recommendedName>
</protein>
<dbReference type="GO" id="GO:0006915">
    <property type="term" value="P:apoptotic process"/>
    <property type="evidence" value="ECO:0007669"/>
    <property type="project" value="UniProtKB-KW"/>
</dbReference>
<dbReference type="InterPro" id="IPR048288">
    <property type="entry name" value="PDCD10_N"/>
</dbReference>
<dbReference type="PANTHER" id="PTHR13250:SF1">
    <property type="entry name" value="PROGRAMMED CELL DEATH PROTEIN 10"/>
    <property type="match status" value="1"/>
</dbReference>
<keyword evidence="10" id="KW-0472">Membrane</keyword>
<reference evidence="12" key="2">
    <citation type="submission" date="2021-01" db="UniProtKB">
        <authorList>
            <consortium name="EnsemblMetazoa"/>
        </authorList>
    </citation>
    <scope>IDENTIFICATION</scope>
</reference>
<dbReference type="OMA" id="YQCLYSG"/>
<comment type="similarity">
    <text evidence="4">Belongs to the PDCD10 family.</text>
</comment>
<keyword evidence="7" id="KW-0037">Angiogenesis</keyword>
<evidence type="ECO:0000256" key="8">
    <source>
        <dbReference type="ARBA" id="ARBA00022703"/>
    </source>
</evidence>
<dbReference type="Proteomes" id="UP000007110">
    <property type="component" value="Unassembled WGS sequence"/>
</dbReference>
<evidence type="ECO:0000313" key="12">
    <source>
        <dbReference type="EnsemblMetazoa" id="XP_797062"/>
    </source>
</evidence>
<dbReference type="OrthoDB" id="6017654at2759"/>
<evidence type="ECO:0000256" key="3">
    <source>
        <dbReference type="ARBA" id="ARBA00004496"/>
    </source>
</evidence>
<evidence type="ECO:0000256" key="6">
    <source>
        <dbReference type="ARBA" id="ARBA00022490"/>
    </source>
</evidence>
<dbReference type="PANTHER" id="PTHR13250">
    <property type="entry name" value="TF-1 CELL APOPTOSIS RELATED PROTEIN-15"/>
    <property type="match status" value="1"/>
</dbReference>
<dbReference type="GO" id="GO:0019901">
    <property type="term" value="F:protein kinase binding"/>
    <property type="evidence" value="ECO:0000318"/>
    <property type="project" value="GO_Central"/>
</dbReference>
<dbReference type="Gene3D" id="1.20.120.330">
    <property type="entry name" value="Nucleotidyltransferases domain 2"/>
    <property type="match status" value="1"/>
</dbReference>
<dbReference type="CTD" id="11235"/>
<evidence type="ECO:0000259" key="11">
    <source>
        <dbReference type="Pfam" id="PF20929"/>
    </source>
</evidence>
<dbReference type="GO" id="GO:0090168">
    <property type="term" value="P:Golgi reassembly"/>
    <property type="evidence" value="ECO:0000318"/>
    <property type="project" value="GO_Central"/>
</dbReference>
<dbReference type="AlphaFoldDB" id="A0A7M7THE6"/>
<sequence>MTMDDEHDASTVESFPLHILLYPILDEMQQTDVAASQTLRAAFNKMEKKKPGFTKQLVHGILEAKSKNINLTESLLKLAALDSEEYILTRRDDKFIRMNQQARSLKAILARLPDQYANRPIFLQTIKDIACGIKDLLGALNMIFKDESFFRDPEQRKTLETYRKEFIHSSKDFSLNLKNYFRVGNITEVYESATHLIHHINLILKLLKTI</sequence>
<keyword evidence="8" id="KW-0053">Apoptosis</keyword>
<organism evidence="12 13">
    <name type="scientific">Strongylocentrotus purpuratus</name>
    <name type="common">Purple sea urchin</name>
    <dbReference type="NCBI Taxonomy" id="7668"/>
    <lineage>
        <taxon>Eukaryota</taxon>
        <taxon>Metazoa</taxon>
        <taxon>Echinodermata</taxon>
        <taxon>Eleutherozoa</taxon>
        <taxon>Echinozoa</taxon>
        <taxon>Echinoidea</taxon>
        <taxon>Euechinoidea</taxon>
        <taxon>Echinacea</taxon>
        <taxon>Camarodonta</taxon>
        <taxon>Echinidea</taxon>
        <taxon>Strongylocentrotidae</taxon>
        <taxon>Strongylocentrotus</taxon>
    </lineage>
</organism>
<evidence type="ECO:0000256" key="9">
    <source>
        <dbReference type="ARBA" id="ARBA00023034"/>
    </source>
</evidence>
<dbReference type="EnsemblMetazoa" id="XM_791969">
    <property type="protein sequence ID" value="XP_797062"/>
    <property type="gene ID" value="LOC592447"/>
</dbReference>
<dbReference type="GO" id="GO:0090443">
    <property type="term" value="C:FAR/SIN/STRIPAK complex"/>
    <property type="evidence" value="ECO:0000318"/>
    <property type="project" value="GO_Central"/>
</dbReference>
<dbReference type="KEGG" id="spu:592447"/>
<evidence type="ECO:0000313" key="13">
    <source>
        <dbReference type="Proteomes" id="UP000007110"/>
    </source>
</evidence>
<name>A0A7M7THE6_STRPU</name>
<evidence type="ECO:0000256" key="1">
    <source>
        <dbReference type="ARBA" id="ARBA00004255"/>
    </source>
</evidence>
<dbReference type="InterPro" id="IPR046409">
    <property type="entry name" value="PDC10_dimerisation_sf"/>
</dbReference>
<dbReference type="InParanoid" id="A0A7M7THE6"/>
<feature type="domain" description="Programmed cell death protein 10 dimerisation" evidence="11">
    <location>
        <begin position="10"/>
        <end position="67"/>
    </location>
</feature>
<keyword evidence="13" id="KW-1185">Reference proteome</keyword>
<reference evidence="13" key="1">
    <citation type="submission" date="2015-02" db="EMBL/GenBank/DDBJ databases">
        <title>Genome sequencing for Strongylocentrotus purpuratus.</title>
        <authorList>
            <person name="Murali S."/>
            <person name="Liu Y."/>
            <person name="Vee V."/>
            <person name="English A."/>
            <person name="Wang M."/>
            <person name="Skinner E."/>
            <person name="Han Y."/>
            <person name="Muzny D.M."/>
            <person name="Worley K.C."/>
            <person name="Gibbs R.A."/>
        </authorList>
    </citation>
    <scope>NUCLEOTIDE SEQUENCE</scope>
</reference>
<keyword evidence="5" id="KW-1003">Cell membrane</keyword>
<keyword evidence="9" id="KW-0333">Golgi apparatus</keyword>
<accession>A0A7M7THE6</accession>
<evidence type="ECO:0000256" key="4">
    <source>
        <dbReference type="ARBA" id="ARBA00009181"/>
    </source>
</evidence>
<dbReference type="RefSeq" id="XP_797062.1">
    <property type="nucleotide sequence ID" value="XM_791969.5"/>
</dbReference>
<keyword evidence="6" id="KW-0963">Cytoplasm</keyword>
<dbReference type="GeneID" id="592447"/>
<comment type="subcellular location">
    <subcellularLocation>
        <location evidence="2">Cell membrane</location>
        <topology evidence="2">Peripheral membrane protein</topology>
        <orientation evidence="2">Cytoplasmic side</orientation>
    </subcellularLocation>
    <subcellularLocation>
        <location evidence="3">Cytoplasm</location>
    </subcellularLocation>
    <subcellularLocation>
        <location evidence="1">Golgi apparatus membrane</location>
        <topology evidence="1">Peripheral membrane protein</topology>
        <orientation evidence="1">Cytoplasmic side</orientation>
    </subcellularLocation>
</comment>
<evidence type="ECO:0000256" key="2">
    <source>
        <dbReference type="ARBA" id="ARBA00004413"/>
    </source>
</evidence>
<evidence type="ECO:0000256" key="5">
    <source>
        <dbReference type="ARBA" id="ARBA00022475"/>
    </source>
</evidence>
<dbReference type="GO" id="GO:0000139">
    <property type="term" value="C:Golgi membrane"/>
    <property type="evidence" value="ECO:0007669"/>
    <property type="project" value="UniProtKB-SubCell"/>
</dbReference>
<dbReference type="InterPro" id="IPR009652">
    <property type="entry name" value="PDCD10"/>
</dbReference>
<proteinExistence type="inferred from homology"/>
<evidence type="ECO:0000256" key="7">
    <source>
        <dbReference type="ARBA" id="ARBA00022657"/>
    </source>
</evidence>
<evidence type="ECO:0000256" key="10">
    <source>
        <dbReference type="ARBA" id="ARBA00023136"/>
    </source>
</evidence>
<dbReference type="Pfam" id="PF06840">
    <property type="entry name" value="PDC10_C"/>
    <property type="match status" value="1"/>
</dbReference>
<dbReference type="GO" id="GO:0005886">
    <property type="term" value="C:plasma membrane"/>
    <property type="evidence" value="ECO:0007669"/>
    <property type="project" value="UniProtKB-SubCell"/>
</dbReference>
<dbReference type="FunCoup" id="A0A7M7THE6">
    <property type="interactions" value="1696"/>
</dbReference>
<dbReference type="Gene3D" id="1.10.12.70">
    <property type="match status" value="1"/>
</dbReference>